<feature type="region of interest" description="Disordered" evidence="1">
    <location>
        <begin position="82"/>
        <end position="140"/>
    </location>
</feature>
<dbReference type="EMBL" id="LNRQ01000001">
    <property type="protein sequence ID" value="KZN11405.1"/>
    <property type="molecule type" value="Genomic_DNA"/>
</dbReference>
<sequence>MAGIVSSVTNVDFLNVSKACPQPTFNPKVSSVSFTSSSRYSKGRIQATTSEESKDSGAHGIIDEAAKNANAMVDKAKELAEAGAAQAESNEAKKKESEDKVLKATKDAAESAAEAAEETAGGMWEAAKGTVFPKADEEKK</sequence>
<evidence type="ECO:0000256" key="1">
    <source>
        <dbReference type="SAM" id="MobiDB-lite"/>
    </source>
</evidence>
<feature type="compositionally biased region" description="Basic and acidic residues" evidence="1">
    <location>
        <begin position="90"/>
        <end position="109"/>
    </location>
</feature>
<reference evidence="2" key="1">
    <citation type="journal article" date="2016" name="Nat. Genet.">
        <title>A high-quality carrot genome assembly provides new insights into carotenoid accumulation and asterid genome evolution.</title>
        <authorList>
            <person name="Iorizzo M."/>
            <person name="Ellison S."/>
            <person name="Senalik D."/>
            <person name="Zeng P."/>
            <person name="Satapoomin P."/>
            <person name="Huang J."/>
            <person name="Bowman M."/>
            <person name="Iovene M."/>
            <person name="Sanseverino W."/>
            <person name="Cavagnaro P."/>
            <person name="Yildiz M."/>
            <person name="Macko-Podgorni A."/>
            <person name="Moranska E."/>
            <person name="Grzebelus E."/>
            <person name="Grzebelus D."/>
            <person name="Ashrafi H."/>
            <person name="Zheng Z."/>
            <person name="Cheng S."/>
            <person name="Spooner D."/>
            <person name="Van Deynze A."/>
            <person name="Simon P."/>
        </authorList>
    </citation>
    <scope>NUCLEOTIDE SEQUENCE [LARGE SCALE GENOMIC DNA]</scope>
    <source>
        <tissue evidence="2">Leaf</tissue>
    </source>
</reference>
<dbReference type="EMBL" id="CP093343">
    <property type="protein sequence ID" value="WOG85146.1"/>
    <property type="molecule type" value="Genomic_DNA"/>
</dbReference>
<dbReference type="Proteomes" id="UP000077755">
    <property type="component" value="Chromosome 1"/>
</dbReference>
<organism evidence="2">
    <name type="scientific">Daucus carota subsp. sativus</name>
    <name type="common">Carrot</name>
    <dbReference type="NCBI Taxonomy" id="79200"/>
    <lineage>
        <taxon>Eukaryota</taxon>
        <taxon>Viridiplantae</taxon>
        <taxon>Streptophyta</taxon>
        <taxon>Embryophyta</taxon>
        <taxon>Tracheophyta</taxon>
        <taxon>Spermatophyta</taxon>
        <taxon>Magnoliopsida</taxon>
        <taxon>eudicotyledons</taxon>
        <taxon>Gunneridae</taxon>
        <taxon>Pentapetalae</taxon>
        <taxon>asterids</taxon>
        <taxon>campanulids</taxon>
        <taxon>Apiales</taxon>
        <taxon>Apiaceae</taxon>
        <taxon>Apioideae</taxon>
        <taxon>Scandiceae</taxon>
        <taxon>Daucinae</taxon>
        <taxon>Daucus</taxon>
        <taxon>Daucus sect. Daucus</taxon>
    </lineage>
</organism>
<name>A0A166IRE8_DAUCS</name>
<reference evidence="3" key="2">
    <citation type="submission" date="2022-03" db="EMBL/GenBank/DDBJ databases">
        <title>Draft title - Genomic analysis of global carrot germplasm unveils the trajectory of domestication and the origin of high carotenoid orange carrot.</title>
        <authorList>
            <person name="Iorizzo M."/>
            <person name="Ellison S."/>
            <person name="Senalik D."/>
            <person name="Macko-Podgorni A."/>
            <person name="Grzebelus D."/>
            <person name="Bostan H."/>
            <person name="Rolling W."/>
            <person name="Curaba J."/>
            <person name="Simon P."/>
        </authorList>
    </citation>
    <scope>NUCLEOTIDE SEQUENCE</scope>
    <source>
        <tissue evidence="3">Leaf</tissue>
    </source>
</reference>
<dbReference type="AlphaFoldDB" id="A0A166IRE8"/>
<protein>
    <submittedName>
        <fullName evidence="2">Uncharacterized protein</fullName>
    </submittedName>
</protein>
<keyword evidence="4" id="KW-1185">Reference proteome</keyword>
<dbReference type="Gramene" id="KZN11405">
    <property type="protein sequence ID" value="KZN11405"/>
    <property type="gene ID" value="DCAR_004061"/>
</dbReference>
<feature type="compositionally biased region" description="Low complexity" evidence="1">
    <location>
        <begin position="110"/>
        <end position="127"/>
    </location>
</feature>
<evidence type="ECO:0000313" key="4">
    <source>
        <dbReference type="Proteomes" id="UP000077755"/>
    </source>
</evidence>
<gene>
    <name evidence="2" type="ORF">DCAR_004061</name>
    <name evidence="3" type="ORF">DCAR_0104333</name>
</gene>
<feature type="compositionally biased region" description="Low complexity" evidence="1">
    <location>
        <begin position="30"/>
        <end position="40"/>
    </location>
</feature>
<dbReference type="KEGG" id="dcr:108197308"/>
<proteinExistence type="predicted"/>
<feature type="region of interest" description="Disordered" evidence="1">
    <location>
        <begin position="25"/>
        <end position="59"/>
    </location>
</feature>
<evidence type="ECO:0000313" key="2">
    <source>
        <dbReference type="EMBL" id="KZN11405.1"/>
    </source>
</evidence>
<accession>A0A166IRE8</accession>
<evidence type="ECO:0000313" key="3">
    <source>
        <dbReference type="EMBL" id="WOG85146.1"/>
    </source>
</evidence>